<protein>
    <recommendedName>
        <fullName evidence="1">Amidohydrolase-related domain-containing protein</fullName>
    </recommendedName>
</protein>
<sequence length="428" mass="48163">MAESSLLQDIQAMDFISAHEHISSLASFGAADDLFFPADEIPQLEPCRSTYLNDLLLSPYYAGPLFAAGYQPSDGPLGQKKSFLQWFERIRPSLALTQNIGTYRTLSIAFRSLYGCTLEDAASAWRLNQQIESNYSNYPAWYQSVMQRSNTKRIIKPVHPQYFRNAADGFETPYAKPIARIDSLFGLIRDSGLDFTCLQRSMGLFPQKLDDCVEAVDHFYSLIQDRAVGIKQLQAYRRPLYTTTPAYSEARQAFPEAIAHGGEAARVVQDYLHRCILEKAEQLSLPYQIHTGMTNLKNSSPADLEPLVQQYPHIRFVLLHCYPYLSEAVYLARTYSNCFIDTSWLAIQGDRILENALTQYLSMLPLNKITLSVDATSLEEYYGGVDISRKLLARVLGKAVQKKELTVAGAELAAESLLHTNADSLYSL</sequence>
<dbReference type="AlphaFoldDB" id="A0A328UIH8"/>
<dbReference type="InterPro" id="IPR006680">
    <property type="entry name" value="Amidohydro-rel"/>
</dbReference>
<dbReference type="EMBL" id="QLYR01000005">
    <property type="protein sequence ID" value="RAQ28508.1"/>
    <property type="molecule type" value="Genomic_DNA"/>
</dbReference>
<name>A0A328UIH8_9FIRM</name>
<dbReference type="GO" id="GO:0016787">
    <property type="term" value="F:hydrolase activity"/>
    <property type="evidence" value="ECO:0007669"/>
    <property type="project" value="InterPro"/>
</dbReference>
<organism evidence="2 3">
    <name type="scientific">Hydrogeniiclostridium mannosilyticum</name>
    <dbReference type="NCBI Taxonomy" id="2764322"/>
    <lineage>
        <taxon>Bacteria</taxon>
        <taxon>Bacillati</taxon>
        <taxon>Bacillota</taxon>
        <taxon>Clostridia</taxon>
        <taxon>Eubacteriales</taxon>
        <taxon>Acutalibacteraceae</taxon>
        <taxon>Hydrogeniiclostridium</taxon>
    </lineage>
</organism>
<evidence type="ECO:0000259" key="1">
    <source>
        <dbReference type="Pfam" id="PF04909"/>
    </source>
</evidence>
<dbReference type="InterPro" id="IPR032466">
    <property type="entry name" value="Metal_Hydrolase"/>
</dbReference>
<dbReference type="SUPFAM" id="SSF51556">
    <property type="entry name" value="Metallo-dependent hydrolases"/>
    <property type="match status" value="1"/>
</dbReference>
<dbReference type="Pfam" id="PF04909">
    <property type="entry name" value="Amidohydro_2"/>
    <property type="match status" value="1"/>
</dbReference>
<accession>A0A328UIH8</accession>
<dbReference type="PANTHER" id="PTHR43383">
    <property type="entry name" value="NODULIN 6"/>
    <property type="match status" value="1"/>
</dbReference>
<comment type="caution">
    <text evidence="2">The sequence shown here is derived from an EMBL/GenBank/DDBJ whole genome shotgun (WGS) entry which is preliminary data.</text>
</comment>
<dbReference type="Proteomes" id="UP000249377">
    <property type="component" value="Unassembled WGS sequence"/>
</dbReference>
<dbReference type="RefSeq" id="WP_112332891.1">
    <property type="nucleotide sequence ID" value="NZ_QLYR01000005.1"/>
</dbReference>
<evidence type="ECO:0000313" key="3">
    <source>
        <dbReference type="Proteomes" id="UP000249377"/>
    </source>
</evidence>
<keyword evidence="3" id="KW-1185">Reference proteome</keyword>
<feature type="domain" description="Amidohydrolase-related" evidence="1">
    <location>
        <begin position="270"/>
        <end position="346"/>
    </location>
</feature>
<reference evidence="2 3" key="1">
    <citation type="submission" date="2018-06" db="EMBL/GenBank/DDBJ databases">
        <title>Noncontiguous genome sequence of Ruminococcaceae bacterium ASD2818.</title>
        <authorList>
            <person name="Chaplin A.V."/>
            <person name="Sokolova S.R."/>
            <person name="Kochetkova T.O."/>
            <person name="Goltsov A.Y."/>
            <person name="Trofimov D.Y."/>
            <person name="Efimov B.A."/>
        </authorList>
    </citation>
    <scope>NUCLEOTIDE SEQUENCE [LARGE SCALE GENOMIC DNA]</scope>
    <source>
        <strain evidence="2 3">ASD2818</strain>
    </source>
</reference>
<dbReference type="Gene3D" id="3.20.20.140">
    <property type="entry name" value="Metal-dependent hydrolases"/>
    <property type="match status" value="1"/>
</dbReference>
<gene>
    <name evidence="2" type="ORF">DPQ25_09300</name>
</gene>
<dbReference type="PANTHER" id="PTHR43383:SF2">
    <property type="entry name" value="AMIDOHYDROLASE 2 FAMILY PROTEIN"/>
    <property type="match status" value="1"/>
</dbReference>
<evidence type="ECO:0000313" key="2">
    <source>
        <dbReference type="EMBL" id="RAQ28508.1"/>
    </source>
</evidence>
<proteinExistence type="predicted"/>